<evidence type="ECO:0000313" key="2">
    <source>
        <dbReference type="EMBL" id="ELU36153.1"/>
    </source>
</evidence>
<accession>L8WH90</accession>
<feature type="compositionally biased region" description="Basic and acidic residues" evidence="1">
    <location>
        <begin position="15"/>
        <end position="26"/>
    </location>
</feature>
<feature type="compositionally biased region" description="Basic residues" evidence="1">
    <location>
        <begin position="64"/>
        <end position="73"/>
    </location>
</feature>
<gene>
    <name evidence="2" type="ORF">AG1IA_09817</name>
</gene>
<dbReference type="Proteomes" id="UP000011668">
    <property type="component" value="Unassembled WGS sequence"/>
</dbReference>
<keyword evidence="3" id="KW-1185">Reference proteome</keyword>
<sequence>MVLECSNARLGRGADWLRRSAPHDPRPWSVSSYVTQPQTPPQPSAELPNLTAHHHLTTGPNIQHKPRCRPHRQ</sequence>
<name>L8WH90_THACA</name>
<protein>
    <submittedName>
        <fullName evidence="2">Uncharacterized protein</fullName>
    </submittedName>
</protein>
<feature type="region of interest" description="Disordered" evidence="1">
    <location>
        <begin position="1"/>
        <end position="73"/>
    </location>
</feature>
<proteinExistence type="predicted"/>
<evidence type="ECO:0000313" key="3">
    <source>
        <dbReference type="Proteomes" id="UP000011668"/>
    </source>
</evidence>
<organism evidence="2 3">
    <name type="scientific">Thanatephorus cucumeris (strain AG1-IA)</name>
    <name type="common">Rice sheath blight fungus</name>
    <name type="synonym">Rhizoctonia solani</name>
    <dbReference type="NCBI Taxonomy" id="983506"/>
    <lineage>
        <taxon>Eukaryota</taxon>
        <taxon>Fungi</taxon>
        <taxon>Dikarya</taxon>
        <taxon>Basidiomycota</taxon>
        <taxon>Agaricomycotina</taxon>
        <taxon>Agaricomycetes</taxon>
        <taxon>Cantharellales</taxon>
        <taxon>Ceratobasidiaceae</taxon>
        <taxon>Rhizoctonia</taxon>
        <taxon>Rhizoctonia solani AG-1</taxon>
    </lineage>
</organism>
<comment type="caution">
    <text evidence="2">The sequence shown here is derived from an EMBL/GenBank/DDBJ whole genome shotgun (WGS) entry which is preliminary data.</text>
</comment>
<reference evidence="2 3" key="1">
    <citation type="journal article" date="2013" name="Nat. Commun.">
        <title>The evolution and pathogenic mechanisms of the rice sheath blight pathogen.</title>
        <authorList>
            <person name="Zheng A."/>
            <person name="Lin R."/>
            <person name="Xu L."/>
            <person name="Qin P."/>
            <person name="Tang C."/>
            <person name="Ai P."/>
            <person name="Zhang D."/>
            <person name="Liu Y."/>
            <person name="Sun Z."/>
            <person name="Feng H."/>
            <person name="Wang Y."/>
            <person name="Chen Y."/>
            <person name="Liang X."/>
            <person name="Fu R."/>
            <person name="Li Q."/>
            <person name="Zhang J."/>
            <person name="Yu X."/>
            <person name="Xie Z."/>
            <person name="Ding L."/>
            <person name="Guan P."/>
            <person name="Tang J."/>
            <person name="Liang Y."/>
            <person name="Wang S."/>
            <person name="Deng Q."/>
            <person name="Li S."/>
            <person name="Zhu J."/>
            <person name="Wang L."/>
            <person name="Liu H."/>
            <person name="Li P."/>
        </authorList>
    </citation>
    <scope>NUCLEOTIDE SEQUENCE [LARGE SCALE GENOMIC DNA]</scope>
    <source>
        <strain evidence="3">AG-1 IA</strain>
    </source>
</reference>
<evidence type="ECO:0000256" key="1">
    <source>
        <dbReference type="SAM" id="MobiDB-lite"/>
    </source>
</evidence>
<dbReference type="HOGENOM" id="CLU_2706518_0_0_1"/>
<dbReference type="EMBL" id="AFRT01004155">
    <property type="protein sequence ID" value="ELU36153.1"/>
    <property type="molecule type" value="Genomic_DNA"/>
</dbReference>
<dbReference type="AlphaFoldDB" id="L8WH90"/>